<proteinExistence type="predicted"/>
<accession>A0A0C3CHV4</accession>
<dbReference type="Proteomes" id="UP000054166">
    <property type="component" value="Unassembled WGS sequence"/>
</dbReference>
<reference evidence="1 2" key="1">
    <citation type="submission" date="2014-04" db="EMBL/GenBank/DDBJ databases">
        <authorList>
            <consortium name="DOE Joint Genome Institute"/>
            <person name="Kuo A."/>
            <person name="Tarkka M."/>
            <person name="Buscot F."/>
            <person name="Kohler A."/>
            <person name="Nagy L.G."/>
            <person name="Floudas D."/>
            <person name="Copeland A."/>
            <person name="Barry K.W."/>
            <person name="Cichocki N."/>
            <person name="Veneault-Fourrey C."/>
            <person name="LaButti K."/>
            <person name="Lindquist E.A."/>
            <person name="Lipzen A."/>
            <person name="Lundell T."/>
            <person name="Morin E."/>
            <person name="Murat C."/>
            <person name="Sun H."/>
            <person name="Tunlid A."/>
            <person name="Henrissat B."/>
            <person name="Grigoriev I.V."/>
            <person name="Hibbett D.S."/>
            <person name="Martin F."/>
            <person name="Nordberg H.P."/>
            <person name="Cantor M.N."/>
            <person name="Hua S.X."/>
        </authorList>
    </citation>
    <scope>NUCLEOTIDE SEQUENCE [LARGE SCALE GENOMIC DNA]</scope>
    <source>
        <strain evidence="1 2">F 1598</strain>
    </source>
</reference>
<organism evidence="1 2">
    <name type="scientific">Piloderma croceum (strain F 1598)</name>
    <dbReference type="NCBI Taxonomy" id="765440"/>
    <lineage>
        <taxon>Eukaryota</taxon>
        <taxon>Fungi</taxon>
        <taxon>Dikarya</taxon>
        <taxon>Basidiomycota</taxon>
        <taxon>Agaricomycotina</taxon>
        <taxon>Agaricomycetes</taxon>
        <taxon>Agaricomycetidae</taxon>
        <taxon>Atheliales</taxon>
        <taxon>Atheliaceae</taxon>
        <taxon>Piloderma</taxon>
    </lineage>
</organism>
<dbReference type="EMBL" id="KN832975">
    <property type="protein sequence ID" value="KIM89367.1"/>
    <property type="molecule type" value="Genomic_DNA"/>
</dbReference>
<dbReference type="AlphaFoldDB" id="A0A0C3CHV4"/>
<protein>
    <submittedName>
        <fullName evidence="1">Uncharacterized protein</fullName>
    </submittedName>
</protein>
<keyword evidence="2" id="KW-1185">Reference proteome</keyword>
<dbReference type="HOGENOM" id="CLU_2705682_0_0_1"/>
<sequence length="73" mass="7975">MPNEFPSAKLSTKSQPQLAKSGHVAVIVLQARLLKAFFAPALYFDTQIPPRYHPAESSSGISFLPKYPANAEC</sequence>
<dbReference type="InParanoid" id="A0A0C3CHV4"/>
<reference evidence="2" key="2">
    <citation type="submission" date="2015-01" db="EMBL/GenBank/DDBJ databases">
        <title>Evolutionary Origins and Diversification of the Mycorrhizal Mutualists.</title>
        <authorList>
            <consortium name="DOE Joint Genome Institute"/>
            <consortium name="Mycorrhizal Genomics Consortium"/>
            <person name="Kohler A."/>
            <person name="Kuo A."/>
            <person name="Nagy L.G."/>
            <person name="Floudas D."/>
            <person name="Copeland A."/>
            <person name="Barry K.W."/>
            <person name="Cichocki N."/>
            <person name="Veneault-Fourrey C."/>
            <person name="LaButti K."/>
            <person name="Lindquist E.A."/>
            <person name="Lipzen A."/>
            <person name="Lundell T."/>
            <person name="Morin E."/>
            <person name="Murat C."/>
            <person name="Riley R."/>
            <person name="Ohm R."/>
            <person name="Sun H."/>
            <person name="Tunlid A."/>
            <person name="Henrissat B."/>
            <person name="Grigoriev I.V."/>
            <person name="Hibbett D.S."/>
            <person name="Martin F."/>
        </authorList>
    </citation>
    <scope>NUCLEOTIDE SEQUENCE [LARGE SCALE GENOMIC DNA]</scope>
    <source>
        <strain evidence="2">F 1598</strain>
    </source>
</reference>
<evidence type="ECO:0000313" key="2">
    <source>
        <dbReference type="Proteomes" id="UP000054166"/>
    </source>
</evidence>
<evidence type="ECO:0000313" key="1">
    <source>
        <dbReference type="EMBL" id="KIM89367.1"/>
    </source>
</evidence>
<gene>
    <name evidence="1" type="ORF">PILCRDRAFT_2593</name>
</gene>
<name>A0A0C3CHV4_PILCF</name>